<proteinExistence type="predicted"/>
<gene>
    <name evidence="1" type="ORF">MILVUS5_LOCUS35779</name>
</gene>
<evidence type="ECO:0000313" key="1">
    <source>
        <dbReference type="EMBL" id="CAJ2672081.1"/>
    </source>
</evidence>
<reference evidence="1" key="1">
    <citation type="submission" date="2023-10" db="EMBL/GenBank/DDBJ databases">
        <authorList>
            <person name="Rodriguez Cubillos JULIANA M."/>
            <person name="De Vega J."/>
        </authorList>
    </citation>
    <scope>NUCLEOTIDE SEQUENCE</scope>
</reference>
<dbReference type="EMBL" id="CASHSV030000615">
    <property type="protein sequence ID" value="CAJ2672081.1"/>
    <property type="molecule type" value="Genomic_DNA"/>
</dbReference>
<evidence type="ECO:0000313" key="2">
    <source>
        <dbReference type="Proteomes" id="UP001177021"/>
    </source>
</evidence>
<organism evidence="1 2">
    <name type="scientific">Trifolium pratense</name>
    <name type="common">Red clover</name>
    <dbReference type="NCBI Taxonomy" id="57577"/>
    <lineage>
        <taxon>Eukaryota</taxon>
        <taxon>Viridiplantae</taxon>
        <taxon>Streptophyta</taxon>
        <taxon>Embryophyta</taxon>
        <taxon>Tracheophyta</taxon>
        <taxon>Spermatophyta</taxon>
        <taxon>Magnoliopsida</taxon>
        <taxon>eudicotyledons</taxon>
        <taxon>Gunneridae</taxon>
        <taxon>Pentapetalae</taxon>
        <taxon>rosids</taxon>
        <taxon>fabids</taxon>
        <taxon>Fabales</taxon>
        <taxon>Fabaceae</taxon>
        <taxon>Papilionoideae</taxon>
        <taxon>50 kb inversion clade</taxon>
        <taxon>NPAAA clade</taxon>
        <taxon>Hologalegina</taxon>
        <taxon>IRL clade</taxon>
        <taxon>Trifolieae</taxon>
        <taxon>Trifolium</taxon>
    </lineage>
</organism>
<comment type="caution">
    <text evidence="1">The sequence shown here is derived from an EMBL/GenBank/DDBJ whole genome shotgun (WGS) entry which is preliminary data.</text>
</comment>
<dbReference type="Proteomes" id="UP001177021">
    <property type="component" value="Unassembled WGS sequence"/>
</dbReference>
<keyword evidence="2" id="KW-1185">Reference proteome</keyword>
<name>A0ACB0LRI4_TRIPR</name>
<sequence>MAKIVLGYLVLVLIVMAILNGHIEAAGRGTEPGKDGNDYKPQWLGGFPIPPPEKILPCIILFKFCLFIPSFCPEYQKLCLYNKSTQVVPNQQQTVAKASTP</sequence>
<accession>A0ACB0LRI4</accession>
<protein>
    <submittedName>
        <fullName evidence="1">Uncharacterized protein</fullName>
    </submittedName>
</protein>